<dbReference type="PANTHER" id="PTHR47186:SF3">
    <property type="entry name" value="OS09G0267800 PROTEIN"/>
    <property type="match status" value="1"/>
</dbReference>
<dbReference type="Gene3D" id="3.40.50.300">
    <property type="entry name" value="P-loop containing nucleotide triphosphate hydrolases"/>
    <property type="match status" value="1"/>
</dbReference>
<dbReference type="Pfam" id="PF00931">
    <property type="entry name" value="NB-ARC"/>
    <property type="match status" value="1"/>
</dbReference>
<reference evidence="3 4" key="1">
    <citation type="journal article" date="2020" name="Nat. Commun.">
        <title>Genome of Tripterygium wilfordii and identification of cytochrome P450 involved in triptolide biosynthesis.</title>
        <authorList>
            <person name="Tu L."/>
            <person name="Su P."/>
            <person name="Zhang Z."/>
            <person name="Gao L."/>
            <person name="Wang J."/>
            <person name="Hu T."/>
            <person name="Zhou J."/>
            <person name="Zhang Y."/>
            <person name="Zhao Y."/>
            <person name="Liu Y."/>
            <person name="Song Y."/>
            <person name="Tong Y."/>
            <person name="Lu Y."/>
            <person name="Yang J."/>
            <person name="Xu C."/>
            <person name="Jia M."/>
            <person name="Peters R.J."/>
            <person name="Huang L."/>
            <person name="Gao W."/>
        </authorList>
    </citation>
    <scope>NUCLEOTIDE SEQUENCE [LARGE SCALE GENOMIC DNA]</scope>
    <source>
        <strain evidence="4">cv. XIE 37</strain>
        <tissue evidence="3">Leaf</tissue>
    </source>
</reference>
<dbReference type="SUPFAM" id="SSF52047">
    <property type="entry name" value="RNI-like"/>
    <property type="match status" value="1"/>
</dbReference>
<dbReference type="EMBL" id="JAAARO010000015">
    <property type="protein sequence ID" value="KAF5735817.1"/>
    <property type="molecule type" value="Genomic_DNA"/>
</dbReference>
<evidence type="ECO:0000313" key="3">
    <source>
        <dbReference type="EMBL" id="KAF5735817.1"/>
    </source>
</evidence>
<dbReference type="InParanoid" id="A0A7J7CP14"/>
<dbReference type="PANTHER" id="PTHR47186">
    <property type="entry name" value="LEUCINE-RICH REPEAT-CONTAINING PROTEIN 57"/>
    <property type="match status" value="1"/>
</dbReference>
<dbReference type="Proteomes" id="UP000593562">
    <property type="component" value="Unassembled WGS sequence"/>
</dbReference>
<dbReference type="PROSITE" id="PS51450">
    <property type="entry name" value="LRR"/>
    <property type="match status" value="1"/>
</dbReference>
<dbReference type="SUPFAM" id="SSF52540">
    <property type="entry name" value="P-loop containing nucleoside triphosphate hydrolases"/>
    <property type="match status" value="1"/>
</dbReference>
<dbReference type="OrthoDB" id="122245at2759"/>
<dbReference type="FunCoup" id="A0A7J7CP14">
    <property type="interactions" value="71"/>
</dbReference>
<dbReference type="PRINTS" id="PR00364">
    <property type="entry name" value="DISEASERSIST"/>
</dbReference>
<dbReference type="SUPFAM" id="SSF52058">
    <property type="entry name" value="L domain-like"/>
    <property type="match status" value="2"/>
</dbReference>
<dbReference type="GO" id="GO:0043531">
    <property type="term" value="F:ADP binding"/>
    <property type="evidence" value="ECO:0007669"/>
    <property type="project" value="InterPro"/>
</dbReference>
<dbReference type="InterPro" id="IPR001611">
    <property type="entry name" value="Leu-rich_rpt"/>
</dbReference>
<accession>A0A7J7CP14</accession>
<proteinExistence type="predicted"/>
<organism evidence="3 4">
    <name type="scientific">Tripterygium wilfordii</name>
    <name type="common">Thunder God vine</name>
    <dbReference type="NCBI Taxonomy" id="458696"/>
    <lineage>
        <taxon>Eukaryota</taxon>
        <taxon>Viridiplantae</taxon>
        <taxon>Streptophyta</taxon>
        <taxon>Embryophyta</taxon>
        <taxon>Tracheophyta</taxon>
        <taxon>Spermatophyta</taxon>
        <taxon>Magnoliopsida</taxon>
        <taxon>eudicotyledons</taxon>
        <taxon>Gunneridae</taxon>
        <taxon>Pentapetalae</taxon>
        <taxon>rosids</taxon>
        <taxon>fabids</taxon>
        <taxon>Celastrales</taxon>
        <taxon>Celastraceae</taxon>
        <taxon>Tripterygium</taxon>
    </lineage>
</organism>
<keyword evidence="4" id="KW-1185">Reference proteome</keyword>
<comment type="caution">
    <text evidence="3">The sequence shown here is derived from an EMBL/GenBank/DDBJ whole genome shotgun (WGS) entry which is preliminary data.</text>
</comment>
<feature type="region of interest" description="Disordered" evidence="1">
    <location>
        <begin position="192"/>
        <end position="217"/>
    </location>
</feature>
<evidence type="ECO:0000313" key="4">
    <source>
        <dbReference type="Proteomes" id="UP000593562"/>
    </source>
</evidence>
<dbReference type="InterPro" id="IPR032675">
    <property type="entry name" value="LRR_dom_sf"/>
</dbReference>
<dbReference type="InterPro" id="IPR002182">
    <property type="entry name" value="NB-ARC"/>
</dbReference>
<protein>
    <submittedName>
        <fullName evidence="3">Putative disease resistance protein</fullName>
    </submittedName>
</protein>
<dbReference type="Gene3D" id="3.80.10.10">
    <property type="entry name" value="Ribonuclease Inhibitor"/>
    <property type="match status" value="4"/>
</dbReference>
<evidence type="ECO:0000256" key="1">
    <source>
        <dbReference type="SAM" id="MobiDB-lite"/>
    </source>
</evidence>
<feature type="compositionally biased region" description="Polar residues" evidence="1">
    <location>
        <begin position="198"/>
        <end position="215"/>
    </location>
</feature>
<feature type="domain" description="NB-ARC" evidence="2">
    <location>
        <begin position="44"/>
        <end position="192"/>
    </location>
</feature>
<dbReference type="Pfam" id="PF23952">
    <property type="entry name" value="LRR_EndoS"/>
    <property type="match status" value="1"/>
</dbReference>
<gene>
    <name evidence="3" type="ORF">HS088_TW15G01333</name>
</gene>
<sequence length="1287" mass="144316">MAVPSAKMETAPANPLQDMDLHLPTVENEISDILRMLSVRAETVVVGDAGIGKTWIAREISARAIGDRLYFETVWVSMNIKQEKHALVENIARQLSLHCIAEEWEDDDVTYQKNGEDDVKEEQKNQENHLSSLRQQICKKLGELSERKECLLLILDDEGSKMKQKEVLEEFPNFEDSLKLLIIRRKTSIPKSGEIKNNDPSIPESSEITSDSRPISNPGMIELQPLTDEESERLLKRLVQSKISGSGSFLKYSAAIAARCKGLPGAINVIAEALNHVDVTVLETALEEAADGSTPIICHAYDKLPTALIDCFWHSMNYFREFGGVHYNVLIAHWIIEGYFNHFDNVEKAYQKGHQVLTQLIDRGMLKMQDDNFVVTEGETLEMIDIRPRGFAGTACLGLPCVLAYEQDITGTDGTNVLGRITKTDGMIRTLRSSRVWEKITTILIDGSHFCREVPEKFFQRMEDLKVLALFDPMLKSLPSFSRTANLLVLVLRGCELLEDITSIAELKTLNALEISGSSSLTKIRDDFFKHMPQLRSLNLSALPIKGLPSSISSLNELRWFIVRECPNLETMPKLIGLKNLEVIDVSGAASLKSFQENFESLRKLQMLDVSDTRINKHPILGEIKELRRLIYRGCDKLQNLRHLKKLSGLQVLDLSCSAIRNLKEDSLGDIGLKILDLSGSEIVQLPSKLDSLIEIKLSGCLHITQLPCTTSFINLEKIDLSGAIKFSKIVDMSFGHMKKLWYLNFSNTKVEDLPSLSNLSNLQKLLLKGCSCLKNLPEMQGVQGLKVLDLSGCEQLKNLASLKDFRKLEVLDLSGCSMIQANENESLQHMCSLQVLNLDQCGATSLSKVAAESLEYLTCLKILKLSGIAEDIPSFSKVSQLSNLSELSLKGCSGLKNGQHVEVLSNLVVLDLSGTKFETPPSLDKFNKLCQLVLRGCDWVKSLPFESLIHLEILDLWGTKIEIFPYRVAELTQLKKLYLPNSKSIQEVDWAQVKRLPKEVNWEECGIPSKAHVNGSLTVQNFFEVLEQNPNLMDAFSKQYLYFSVCLLDEKAKDRDGYCHQKKPEGTNFQSQLLYSEKNKRCLEIHGTITPETFPNAFKNVLINAEYVSLIENMSGSLAAMLGASEVKKLEGCWLQGCAIMKSIFLGEDGDVGLGKYLKILWISNLPSLESVYKESVQPGSFENLKCLHLDCCPQLVDMFPASQLPLNLEVLRIKFCDNLQILFRRGELDKCSLGKLKTLHLLELPELSTIGVRLPSLENFDASECPKLEKRKEDLKVGMCECGKC</sequence>
<name>A0A7J7CP14_TRIWF</name>
<evidence type="ECO:0000259" key="2">
    <source>
        <dbReference type="Pfam" id="PF00931"/>
    </source>
</evidence>
<dbReference type="InterPro" id="IPR027417">
    <property type="entry name" value="P-loop_NTPase"/>
</dbReference>